<name>A0A9E9LD50_9BURK</name>
<proteinExistence type="predicted"/>
<dbReference type="InterPro" id="IPR016040">
    <property type="entry name" value="NAD(P)-bd_dom"/>
</dbReference>
<protein>
    <submittedName>
        <fullName evidence="2">NAD(P)H-binding protein</fullName>
    </submittedName>
</protein>
<dbReference type="AlphaFoldDB" id="A0A9E9LD50"/>
<organism evidence="2">
    <name type="scientific">Oxalobacter aliiformigenes</name>
    <dbReference type="NCBI Taxonomy" id="2946593"/>
    <lineage>
        <taxon>Bacteria</taxon>
        <taxon>Pseudomonadati</taxon>
        <taxon>Pseudomonadota</taxon>
        <taxon>Betaproteobacteria</taxon>
        <taxon>Burkholderiales</taxon>
        <taxon>Oxalobacteraceae</taxon>
        <taxon>Oxalobacter</taxon>
    </lineage>
</organism>
<dbReference type="EMBL" id="CP098251">
    <property type="protein sequence ID" value="WAV92212.1"/>
    <property type="molecule type" value="Genomic_DNA"/>
</dbReference>
<dbReference type="PANTHER" id="PTHR14097:SF7">
    <property type="entry name" value="OXIDOREDUCTASE HTATIP2"/>
    <property type="match status" value="1"/>
</dbReference>
<dbReference type="RefSeq" id="WP_269316430.1">
    <property type="nucleotide sequence ID" value="NZ_CP098251.1"/>
</dbReference>
<gene>
    <name evidence="2" type="ORF">NB646_07415</name>
</gene>
<sequence length="209" mass="22739">MKLLIAGATGLVGRHVLEKALHDERVRAVIAPGRQAAGIHPKLFSPVVDFDNLLVGESGWQVDAVICTLGTTMKKAGSKEAFYRVDHDYPLAVARLARKHGTSSFVLTSAAGADVSSRFFYYRVKGEVERELASMGFESLTFVRPGLIGGRRDEPRPLETSLGLVKKILHPLLPKSWRINPAEKIADRLLKAALASKAGTHVVTSEEMA</sequence>
<feature type="domain" description="NAD(P)-binding" evidence="1">
    <location>
        <begin position="7"/>
        <end position="148"/>
    </location>
</feature>
<dbReference type="SUPFAM" id="SSF51735">
    <property type="entry name" value="NAD(P)-binding Rossmann-fold domains"/>
    <property type="match status" value="1"/>
</dbReference>
<dbReference type="Pfam" id="PF13460">
    <property type="entry name" value="NAD_binding_10"/>
    <property type="match status" value="1"/>
</dbReference>
<evidence type="ECO:0000259" key="1">
    <source>
        <dbReference type="Pfam" id="PF13460"/>
    </source>
</evidence>
<evidence type="ECO:0000313" key="2">
    <source>
        <dbReference type="EMBL" id="WAV92212.1"/>
    </source>
</evidence>
<dbReference type="PANTHER" id="PTHR14097">
    <property type="entry name" value="OXIDOREDUCTASE HTATIP2"/>
    <property type="match status" value="1"/>
</dbReference>
<reference evidence="2" key="1">
    <citation type="journal article" date="2022" name="Front. Microbiol.">
        <title>New perspectives on an old grouping: The genomic and phenotypic variability of Oxalobacter formigenes and the implications for calcium oxalate stone prevention.</title>
        <authorList>
            <person name="Chmiel J.A."/>
            <person name="Carr C."/>
            <person name="Stuivenberg G.A."/>
            <person name="Venema R."/>
            <person name="Chanyi R.M."/>
            <person name="Al K.F."/>
            <person name="Giguere D."/>
            <person name="Say H."/>
            <person name="Akouris P.P."/>
            <person name="Dominguez Romero S.A."/>
            <person name="Kwong A."/>
            <person name="Tai V."/>
            <person name="Koval S.F."/>
            <person name="Razvi H."/>
            <person name="Bjazevic J."/>
            <person name="Burton J.P."/>
        </authorList>
    </citation>
    <scope>NUCLEOTIDE SEQUENCE</scope>
    <source>
        <strain evidence="2">OxK</strain>
    </source>
</reference>
<dbReference type="Proteomes" id="UP001164819">
    <property type="component" value="Chromosome"/>
</dbReference>
<accession>A0A9E9LD50</accession>
<dbReference type="InterPro" id="IPR036291">
    <property type="entry name" value="NAD(P)-bd_dom_sf"/>
</dbReference>
<dbReference type="Gene3D" id="3.40.50.720">
    <property type="entry name" value="NAD(P)-binding Rossmann-like Domain"/>
    <property type="match status" value="1"/>
</dbReference>